<evidence type="ECO:0000313" key="1">
    <source>
        <dbReference type="EMBL" id="PSF28490.1"/>
    </source>
</evidence>
<dbReference type="RefSeq" id="WP_106459559.1">
    <property type="nucleotide sequence ID" value="NZ_PXOH01000074.1"/>
</dbReference>
<comment type="caution">
    <text evidence="1">The sequence shown here is derived from an EMBL/GenBank/DDBJ whole genome shotgun (WGS) entry which is preliminary data.</text>
</comment>
<accession>A0A2T1LQJ6</accession>
<dbReference type="AlphaFoldDB" id="A0A2T1LQJ6"/>
<dbReference type="Proteomes" id="UP000239001">
    <property type="component" value="Unassembled WGS sequence"/>
</dbReference>
<reference evidence="1 2" key="1">
    <citation type="submission" date="2018-03" db="EMBL/GenBank/DDBJ databases">
        <title>The ancient ancestry and fast evolution of plastids.</title>
        <authorList>
            <person name="Moore K.R."/>
            <person name="Magnabosco C."/>
            <person name="Momper L."/>
            <person name="Gold D.A."/>
            <person name="Bosak T."/>
            <person name="Fournier G.P."/>
        </authorList>
    </citation>
    <scope>NUCLEOTIDE SEQUENCE [LARGE SCALE GENOMIC DNA]</scope>
    <source>
        <strain evidence="1 2">CCALA 016</strain>
    </source>
</reference>
<protein>
    <submittedName>
        <fullName evidence="1">DNA-binding protein</fullName>
    </submittedName>
</protein>
<evidence type="ECO:0000313" key="2">
    <source>
        <dbReference type="Proteomes" id="UP000239001"/>
    </source>
</evidence>
<gene>
    <name evidence="1" type="ORF">C7H19_24695</name>
</gene>
<keyword evidence="2" id="KW-1185">Reference proteome</keyword>
<sequence>MTLALSHPMTIKPEDFDPPLKRKDAAVPYYWTVDELAEELGVSARKVQMDITGYEKLKVQAKLKAIKAGSFFLIAEQDAFEYIRQQRKLKSRS</sequence>
<keyword evidence="1" id="KW-0238">DNA-binding</keyword>
<dbReference type="OrthoDB" id="426628at2"/>
<dbReference type="EMBL" id="PXOH01000074">
    <property type="protein sequence ID" value="PSF28490.1"/>
    <property type="molecule type" value="Genomic_DNA"/>
</dbReference>
<dbReference type="GO" id="GO:0003677">
    <property type="term" value="F:DNA binding"/>
    <property type="evidence" value="ECO:0007669"/>
    <property type="project" value="UniProtKB-KW"/>
</dbReference>
<name>A0A2T1LQJ6_9CHRO</name>
<reference evidence="1 2" key="2">
    <citation type="submission" date="2018-03" db="EMBL/GenBank/DDBJ databases">
        <authorList>
            <person name="Keele B.F."/>
        </authorList>
    </citation>
    <scope>NUCLEOTIDE SEQUENCE [LARGE SCALE GENOMIC DNA]</scope>
    <source>
        <strain evidence="1 2">CCALA 016</strain>
    </source>
</reference>
<organism evidence="1 2">
    <name type="scientific">Aphanothece hegewaldii CCALA 016</name>
    <dbReference type="NCBI Taxonomy" id="2107694"/>
    <lineage>
        <taxon>Bacteria</taxon>
        <taxon>Bacillati</taxon>
        <taxon>Cyanobacteriota</taxon>
        <taxon>Cyanophyceae</taxon>
        <taxon>Oscillatoriophycideae</taxon>
        <taxon>Chroococcales</taxon>
        <taxon>Aphanothecaceae</taxon>
        <taxon>Aphanothece</taxon>
    </lineage>
</organism>
<proteinExistence type="predicted"/>